<proteinExistence type="predicted"/>
<name>A0A1M6M3T4_9FIRM</name>
<dbReference type="AlphaFoldDB" id="A0A1M6M3T4"/>
<accession>A0A1M6M3T4</accession>
<dbReference type="Proteomes" id="UP000184536">
    <property type="component" value="Unassembled WGS sequence"/>
</dbReference>
<dbReference type="RefSeq" id="WP_110941915.1">
    <property type="nucleotide sequence ID" value="NZ_FQZV01000041.1"/>
</dbReference>
<protein>
    <recommendedName>
        <fullName evidence="3">Rho termination factor, N-terminal domain</fullName>
    </recommendedName>
</protein>
<evidence type="ECO:0000313" key="1">
    <source>
        <dbReference type="EMBL" id="SHJ78139.1"/>
    </source>
</evidence>
<evidence type="ECO:0008006" key="3">
    <source>
        <dbReference type="Google" id="ProtNLM"/>
    </source>
</evidence>
<evidence type="ECO:0000313" key="2">
    <source>
        <dbReference type="Proteomes" id="UP000184536"/>
    </source>
</evidence>
<keyword evidence="2" id="KW-1185">Reference proteome</keyword>
<sequence length="79" mass="8935">MKFRDKETGAILEPRSAIVENQLRTSPLYEEYQEKAEEKPLENMKKAELLALAEQMGLEVTEKATNAEIITLIKGARGE</sequence>
<organism evidence="1 2">
    <name type="scientific">Geosporobacter subterraneus DSM 17957</name>
    <dbReference type="NCBI Taxonomy" id="1121919"/>
    <lineage>
        <taxon>Bacteria</taxon>
        <taxon>Bacillati</taxon>
        <taxon>Bacillota</taxon>
        <taxon>Clostridia</taxon>
        <taxon>Peptostreptococcales</taxon>
        <taxon>Thermotaleaceae</taxon>
        <taxon>Geosporobacter</taxon>
    </lineage>
</organism>
<reference evidence="2" key="1">
    <citation type="submission" date="2016-11" db="EMBL/GenBank/DDBJ databases">
        <authorList>
            <person name="Varghese N."/>
            <person name="Submissions S."/>
        </authorList>
    </citation>
    <scope>NUCLEOTIDE SEQUENCE [LARGE SCALE GENOMIC DNA]</scope>
    <source>
        <strain evidence="2">DSM 17957</strain>
    </source>
</reference>
<dbReference type="STRING" id="1121919.SAMN02745975_02857"/>
<dbReference type="EMBL" id="FQZV01000041">
    <property type="protein sequence ID" value="SHJ78139.1"/>
    <property type="molecule type" value="Genomic_DNA"/>
</dbReference>
<gene>
    <name evidence="1" type="ORF">SAMN02745975_02857</name>
</gene>
<dbReference type="OrthoDB" id="2087291at2"/>